<dbReference type="EMBL" id="CP128399">
    <property type="protein sequence ID" value="WJW65821.1"/>
    <property type="molecule type" value="Genomic_DNA"/>
</dbReference>
<evidence type="ECO:0000313" key="2">
    <source>
        <dbReference type="EMBL" id="WJW65821.1"/>
    </source>
</evidence>
<proteinExistence type="predicted"/>
<evidence type="ECO:0000313" key="3">
    <source>
        <dbReference type="Proteomes" id="UP000521676"/>
    </source>
</evidence>
<reference evidence="2" key="2">
    <citation type="journal article" date="2024" name="Nature">
        <title>Anoxygenic phototroph of the Chloroflexota uses a type I reaction centre.</title>
        <authorList>
            <person name="Tsuji J.M."/>
            <person name="Shaw N.A."/>
            <person name="Nagashima S."/>
            <person name="Venkiteswaran J.J."/>
            <person name="Schiff S.L."/>
            <person name="Watanabe T."/>
            <person name="Fukui M."/>
            <person name="Hanada S."/>
            <person name="Tank M."/>
            <person name="Neufeld J.D."/>
        </authorList>
    </citation>
    <scope>NUCLEOTIDE SEQUENCE</scope>
    <source>
        <strain evidence="2">L227-S17</strain>
    </source>
</reference>
<organism evidence="1 3">
    <name type="scientific">Candidatus Chlorohelix allophototropha</name>
    <dbReference type="NCBI Taxonomy" id="3003348"/>
    <lineage>
        <taxon>Bacteria</taxon>
        <taxon>Bacillati</taxon>
        <taxon>Chloroflexota</taxon>
        <taxon>Chloroflexia</taxon>
        <taxon>Candidatus Chloroheliales</taxon>
        <taxon>Candidatus Chloroheliaceae</taxon>
        <taxon>Candidatus Chlorohelix</taxon>
    </lineage>
</organism>
<dbReference type="EMBL" id="JACATZ010000001">
    <property type="protein sequence ID" value="NWJ46453.1"/>
    <property type="molecule type" value="Genomic_DNA"/>
</dbReference>
<evidence type="ECO:0000313" key="1">
    <source>
        <dbReference type="EMBL" id="NWJ46453.1"/>
    </source>
</evidence>
<keyword evidence="4" id="KW-1185">Reference proteome</keyword>
<evidence type="ECO:0000313" key="4">
    <source>
        <dbReference type="Proteomes" id="UP001431572"/>
    </source>
</evidence>
<sequence length="102" mass="12121">MTATTNITMRNKHIVGRDRSRDCVRDNHNNKYLSSKYILETFKISRTYLSIQISANNLTPYYVDREAKQLVKGSKQGKTSFFLESQVLDWFEKREFYTLKKD</sequence>
<name>A0A8T7LZD0_9CHLR</name>
<protein>
    <submittedName>
        <fullName evidence="1">Uncharacterized protein</fullName>
    </submittedName>
</protein>
<gene>
    <name evidence="1" type="ORF">HXX08_11290</name>
    <name evidence="2" type="ORF">OZ401_001600</name>
</gene>
<reference evidence="1 3" key="1">
    <citation type="submission" date="2020-06" db="EMBL/GenBank/DDBJ databases">
        <title>Anoxygenic phototrophic Chloroflexota member uses a Type I reaction center.</title>
        <authorList>
            <person name="Tsuji J.M."/>
            <person name="Shaw N.A."/>
            <person name="Nagashima S."/>
            <person name="Venkiteswaran J."/>
            <person name="Schiff S.L."/>
            <person name="Hanada S."/>
            <person name="Tank M."/>
            <person name="Neufeld J.D."/>
        </authorList>
    </citation>
    <scope>NUCLEOTIDE SEQUENCE [LARGE SCALE GENOMIC DNA]</scope>
    <source>
        <strain evidence="1">L227-S17</strain>
    </source>
</reference>
<dbReference type="Proteomes" id="UP000521676">
    <property type="component" value="Unassembled WGS sequence"/>
</dbReference>
<dbReference type="Proteomes" id="UP001431572">
    <property type="component" value="Chromosome 1"/>
</dbReference>
<dbReference type="AlphaFoldDB" id="A0A8T7LZD0"/>
<dbReference type="RefSeq" id="WP_341467706.1">
    <property type="nucleotide sequence ID" value="NZ_CP128399.1"/>
</dbReference>
<accession>A0A8T7LZD0</accession>